<feature type="transmembrane region" description="Helical" evidence="1">
    <location>
        <begin position="29"/>
        <end position="48"/>
    </location>
</feature>
<dbReference type="EMBL" id="CP092621">
    <property type="protein sequence ID" value="UMM19473.1"/>
    <property type="molecule type" value="Genomic_DNA"/>
</dbReference>
<dbReference type="Proteomes" id="UP000829354">
    <property type="component" value="Chromosome II"/>
</dbReference>
<reference evidence="2 3" key="1">
    <citation type="submission" date="2022-04" db="EMBL/GenBank/DDBJ databases">
        <title>Chromosome-level reference genomes for two strains of Caenorhabditis briggsae: an improved platform for comparative genomics.</title>
        <authorList>
            <person name="Stevens L."/>
            <person name="Andersen E."/>
        </authorList>
    </citation>
    <scope>NUCLEOTIDE SEQUENCE [LARGE SCALE GENOMIC DNA]</scope>
    <source>
        <strain evidence="2">VX34</strain>
        <tissue evidence="2">Whole-organism</tissue>
    </source>
</reference>
<proteinExistence type="predicted"/>
<sequence>MKDTIRNSRNSKSISPIVLGRETGEESEFVPTIHIVIFFWNIFFRLMVNSAKMKKAEYDDNCKEWISKMDPLIYEE</sequence>
<gene>
    <name evidence="2" type="ORF">L5515_015057</name>
</gene>
<evidence type="ECO:0000256" key="1">
    <source>
        <dbReference type="SAM" id="Phobius"/>
    </source>
</evidence>
<keyword evidence="1" id="KW-0812">Transmembrane</keyword>
<evidence type="ECO:0000313" key="2">
    <source>
        <dbReference type="EMBL" id="UMM19473.1"/>
    </source>
</evidence>
<organism evidence="2 3">
    <name type="scientific">Caenorhabditis briggsae</name>
    <dbReference type="NCBI Taxonomy" id="6238"/>
    <lineage>
        <taxon>Eukaryota</taxon>
        <taxon>Metazoa</taxon>
        <taxon>Ecdysozoa</taxon>
        <taxon>Nematoda</taxon>
        <taxon>Chromadorea</taxon>
        <taxon>Rhabditida</taxon>
        <taxon>Rhabditina</taxon>
        <taxon>Rhabditomorpha</taxon>
        <taxon>Rhabditoidea</taxon>
        <taxon>Rhabditidae</taxon>
        <taxon>Peloderinae</taxon>
        <taxon>Caenorhabditis</taxon>
    </lineage>
</organism>
<dbReference type="AlphaFoldDB" id="A0AAE9EAT7"/>
<evidence type="ECO:0000313" key="3">
    <source>
        <dbReference type="Proteomes" id="UP000829354"/>
    </source>
</evidence>
<accession>A0AAE9EAT7</accession>
<protein>
    <submittedName>
        <fullName evidence="2">Uncharacterized protein</fullName>
    </submittedName>
</protein>
<keyword evidence="1" id="KW-0472">Membrane</keyword>
<keyword evidence="1" id="KW-1133">Transmembrane helix</keyword>
<name>A0AAE9EAT7_CAEBR</name>
<keyword evidence="3" id="KW-1185">Reference proteome</keyword>